<dbReference type="SFLD" id="SFLDG01384">
    <property type="entry name" value="thioether_bond_formation_requi"/>
    <property type="match status" value="1"/>
</dbReference>
<dbReference type="CDD" id="cd01335">
    <property type="entry name" value="Radical_SAM"/>
    <property type="match status" value="1"/>
</dbReference>
<keyword evidence="2" id="KW-0004">4Fe-4S</keyword>
<dbReference type="SFLD" id="SFLDG01386">
    <property type="entry name" value="main_SPASM_domain-containing"/>
    <property type="match status" value="1"/>
</dbReference>
<dbReference type="GO" id="GO:0051539">
    <property type="term" value="F:4 iron, 4 sulfur cluster binding"/>
    <property type="evidence" value="ECO:0007669"/>
    <property type="project" value="UniProtKB-KW"/>
</dbReference>
<dbReference type="NCBIfam" id="TIGR04085">
    <property type="entry name" value="rSAM_more_4Fe4S"/>
    <property type="match status" value="1"/>
</dbReference>
<keyword evidence="5" id="KW-0408">Iron</keyword>
<dbReference type="SFLD" id="SFLDF00285">
    <property type="entry name" value="anaerobic_Ser-type_sulfatase-m"/>
    <property type="match status" value="1"/>
</dbReference>
<dbReference type="PANTHER" id="PTHR43273">
    <property type="entry name" value="ANAEROBIC SULFATASE-MATURATING ENZYME HOMOLOG ASLB-RELATED"/>
    <property type="match status" value="1"/>
</dbReference>
<dbReference type="OrthoDB" id="9782387at2"/>
<gene>
    <name evidence="9" type="ORF">C9I99_07110</name>
</gene>
<dbReference type="EMBL" id="PYMH01000002">
    <property type="protein sequence ID" value="PSU34849.1"/>
    <property type="molecule type" value="Genomic_DNA"/>
</dbReference>
<dbReference type="InterPro" id="IPR034491">
    <property type="entry name" value="Anaerob_Ser_sulfatase-maturase"/>
</dbReference>
<dbReference type="GO" id="GO:0016491">
    <property type="term" value="F:oxidoreductase activity"/>
    <property type="evidence" value="ECO:0007669"/>
    <property type="project" value="InterPro"/>
</dbReference>
<dbReference type="CDD" id="cd21120">
    <property type="entry name" value="SPASM_anSME"/>
    <property type="match status" value="1"/>
</dbReference>
<dbReference type="SUPFAM" id="SSF102114">
    <property type="entry name" value="Radical SAM enzymes"/>
    <property type="match status" value="1"/>
</dbReference>
<evidence type="ECO:0000256" key="4">
    <source>
        <dbReference type="ARBA" id="ARBA00022723"/>
    </source>
</evidence>
<dbReference type="Pfam" id="PF02810">
    <property type="entry name" value="SEC-C"/>
    <property type="match status" value="1"/>
</dbReference>
<evidence type="ECO:0000313" key="9">
    <source>
        <dbReference type="EMBL" id="PSU34849.1"/>
    </source>
</evidence>
<sequence>MPNPTQQQVSHCHVMAKPSSSVCNIDCTYCFYLEKENLYPERKHNWKMSEETLELYIKQQIEAQDSDIVDFAWQGGEPTLMGLDFFKKAVAIQKQYKKHRHINNAFQTNAILLNDEWCEFFKREDFLVGVSIDGPAELHDAYRVNRAGRPTHDKVMAGIAFLKKYKVEFNTLTVVNDQNAKYPEKVYDFLVGIGSKHLQFIPLVERQSAEITADGLQLIDPDFGHQASVTPWSVSPQHYGNFLNRIFDHWITKDVGRIYVNMFDTTLATWCGQPAGLCIFSPTCGHAFALESNGDLYNCDHYVYPEHRLGNIHSQSIRELNLSDQANTFGLNKRDKLTTQCQQCDFRFACHGGCPKHRFHTSKTGQPGHNYFCEGYEAYFKHTAPYMQMMRDLIMHGRPVSEIMLHLHRQRSEIQQQAVGRNAPCPCGSGKKYKRCCG</sequence>
<dbReference type="InterPro" id="IPR004027">
    <property type="entry name" value="SEC_C_motif"/>
</dbReference>
<name>A0A2T3J191_9GAMM</name>
<dbReference type="RefSeq" id="WP_107348174.1">
    <property type="nucleotide sequence ID" value="NZ_PYMH01000002.1"/>
</dbReference>
<dbReference type="InterPro" id="IPR013785">
    <property type="entry name" value="Aldolase_TIM"/>
</dbReference>
<dbReference type="PROSITE" id="PS51918">
    <property type="entry name" value="RADICAL_SAM"/>
    <property type="match status" value="1"/>
</dbReference>
<dbReference type="GO" id="GO:0046872">
    <property type="term" value="F:metal ion binding"/>
    <property type="evidence" value="ECO:0007669"/>
    <property type="project" value="UniProtKB-KW"/>
</dbReference>
<dbReference type="InterPro" id="IPR007197">
    <property type="entry name" value="rSAM"/>
</dbReference>
<evidence type="ECO:0000313" key="10">
    <source>
        <dbReference type="Proteomes" id="UP000241222"/>
    </source>
</evidence>
<dbReference type="Pfam" id="PF04055">
    <property type="entry name" value="Radical_SAM"/>
    <property type="match status" value="1"/>
</dbReference>
<evidence type="ECO:0000256" key="2">
    <source>
        <dbReference type="ARBA" id="ARBA00022485"/>
    </source>
</evidence>
<dbReference type="Gene3D" id="3.20.20.70">
    <property type="entry name" value="Aldolase class I"/>
    <property type="match status" value="1"/>
</dbReference>
<dbReference type="Pfam" id="PF13186">
    <property type="entry name" value="SPASM"/>
    <property type="match status" value="1"/>
</dbReference>
<dbReference type="Proteomes" id="UP000241222">
    <property type="component" value="Unassembled WGS sequence"/>
</dbReference>
<evidence type="ECO:0000256" key="1">
    <source>
        <dbReference type="ARBA" id="ARBA00001966"/>
    </source>
</evidence>
<evidence type="ECO:0000256" key="3">
    <source>
        <dbReference type="ARBA" id="ARBA00022691"/>
    </source>
</evidence>
<accession>A0A2T3J191</accession>
<evidence type="ECO:0000256" key="5">
    <source>
        <dbReference type="ARBA" id="ARBA00023004"/>
    </source>
</evidence>
<keyword evidence="4" id="KW-0479">Metal-binding</keyword>
<dbReference type="InterPro" id="IPR023885">
    <property type="entry name" value="4Fe4S-binding_SPASM_dom"/>
</dbReference>
<dbReference type="InterPro" id="IPR058240">
    <property type="entry name" value="rSAM_sf"/>
</dbReference>
<proteinExistence type="inferred from homology"/>
<dbReference type="SFLD" id="SFLDS00029">
    <property type="entry name" value="Radical_SAM"/>
    <property type="match status" value="1"/>
</dbReference>
<comment type="caution">
    <text evidence="9">The sequence shown here is derived from an EMBL/GenBank/DDBJ whole genome shotgun (WGS) entry which is preliminary data.</text>
</comment>
<dbReference type="NCBIfam" id="NF010308">
    <property type="entry name" value="PRK13745.1"/>
    <property type="match status" value="1"/>
</dbReference>
<comment type="cofactor">
    <cofactor evidence="1">
        <name>[4Fe-4S] cluster</name>
        <dbReference type="ChEBI" id="CHEBI:49883"/>
    </cofactor>
</comment>
<organism evidence="9 10">
    <name type="scientific">Photobacterium lutimaris</name>
    <dbReference type="NCBI Taxonomy" id="388278"/>
    <lineage>
        <taxon>Bacteria</taxon>
        <taxon>Pseudomonadati</taxon>
        <taxon>Pseudomonadota</taxon>
        <taxon>Gammaproteobacteria</taxon>
        <taxon>Vibrionales</taxon>
        <taxon>Vibrionaceae</taxon>
        <taxon>Photobacterium</taxon>
    </lineage>
</organism>
<dbReference type="SFLD" id="SFLDG01067">
    <property type="entry name" value="SPASM/twitch_domain_containing"/>
    <property type="match status" value="1"/>
</dbReference>
<dbReference type="InterPro" id="IPR047207">
    <property type="entry name" value="SPASM_anSME"/>
</dbReference>
<protein>
    <submittedName>
        <fullName evidence="9">Anaerobic sulfatase maturase</fullName>
    </submittedName>
</protein>
<dbReference type="AlphaFoldDB" id="A0A2T3J191"/>
<keyword evidence="10" id="KW-1185">Reference proteome</keyword>
<keyword evidence="3" id="KW-0949">S-adenosyl-L-methionine</keyword>
<dbReference type="SUPFAM" id="SSF103642">
    <property type="entry name" value="Sec-C motif"/>
    <property type="match status" value="1"/>
</dbReference>
<dbReference type="SFLD" id="SFLDG01072">
    <property type="entry name" value="dehydrogenase_like"/>
    <property type="match status" value="1"/>
</dbReference>
<evidence type="ECO:0000256" key="6">
    <source>
        <dbReference type="ARBA" id="ARBA00023014"/>
    </source>
</evidence>
<evidence type="ECO:0000256" key="7">
    <source>
        <dbReference type="ARBA" id="ARBA00023601"/>
    </source>
</evidence>
<evidence type="ECO:0000259" key="8">
    <source>
        <dbReference type="PROSITE" id="PS51918"/>
    </source>
</evidence>
<feature type="domain" description="Radical SAM core" evidence="8">
    <location>
        <begin position="5"/>
        <end position="245"/>
    </location>
</feature>
<comment type="similarity">
    <text evidence="7">Belongs to the radical SAM superfamily. Anaerobic sulfatase-maturating enzyme family.</text>
</comment>
<dbReference type="PANTHER" id="PTHR43273:SF3">
    <property type="entry name" value="ANAEROBIC SULFATASE-MATURATING ENZYME HOMOLOG ASLB-RELATED"/>
    <property type="match status" value="1"/>
</dbReference>
<keyword evidence="6" id="KW-0411">Iron-sulfur</keyword>
<reference evidence="9 10" key="1">
    <citation type="submission" date="2018-03" db="EMBL/GenBank/DDBJ databases">
        <title>Whole genome sequencing of Histamine producing bacteria.</title>
        <authorList>
            <person name="Butler K."/>
        </authorList>
    </citation>
    <scope>NUCLEOTIDE SEQUENCE [LARGE SCALE GENOMIC DNA]</scope>
    <source>
        <strain evidence="9 10">JCM 13586</strain>
    </source>
</reference>
<dbReference type="NCBIfam" id="TIGR03942">
    <property type="entry name" value="sulfatase_rSAM"/>
    <property type="match status" value="1"/>
</dbReference>
<dbReference type="InterPro" id="IPR023867">
    <property type="entry name" value="Sulphatase_maturase_rSAM"/>
</dbReference>